<dbReference type="RefSeq" id="WP_013843003.1">
    <property type="nucleotide sequence ID" value="NC_015589.1"/>
</dbReference>
<accession>F6DTS7</accession>
<dbReference type="AlphaFoldDB" id="F6DTS7"/>
<dbReference type="KEGG" id="dru:Desru_3040"/>
<reference evidence="2" key="1">
    <citation type="submission" date="2011-05" db="EMBL/GenBank/DDBJ databases">
        <title>Complete sequence of Desulfotomaculum ruminis DSM 2154.</title>
        <authorList>
            <person name="Lucas S."/>
            <person name="Copeland A."/>
            <person name="Lapidus A."/>
            <person name="Cheng J.-F."/>
            <person name="Goodwin L."/>
            <person name="Pitluck S."/>
            <person name="Lu M."/>
            <person name="Detter J.C."/>
            <person name="Han C."/>
            <person name="Tapia R."/>
            <person name="Land M."/>
            <person name="Hauser L."/>
            <person name="Kyrpides N."/>
            <person name="Ivanova N."/>
            <person name="Mikhailova N."/>
            <person name="Pagani I."/>
            <person name="Stams A.J.M."/>
            <person name="Plugge C.M."/>
            <person name="Muyzer G."/>
            <person name="Kuever J."/>
            <person name="Parshina S.N."/>
            <person name="Ivanova A.E."/>
            <person name="Nazina T.N."/>
            <person name="Brambilla E."/>
            <person name="Spring S."/>
            <person name="Klenk H.-P."/>
            <person name="Woyke T."/>
        </authorList>
    </citation>
    <scope>NUCLEOTIDE SEQUENCE [LARGE SCALE GENOMIC DNA]</scope>
    <source>
        <strain evidence="2">ATCC 23193 / DSM 2154 / NCIB 8452 / DL</strain>
    </source>
</reference>
<name>F6DTS7_DESRL</name>
<dbReference type="HOGENOM" id="CLU_214286_0_0_9"/>
<reference evidence="1 2" key="2">
    <citation type="journal article" date="2012" name="Stand. Genomic Sci.">
        <title>Complete genome sequence of the sulfate-reducing firmicute Desulfotomaculum ruminis type strain (DL(T)).</title>
        <authorList>
            <person name="Spring S."/>
            <person name="Visser M."/>
            <person name="Lu M."/>
            <person name="Copeland A."/>
            <person name="Lapidus A."/>
            <person name="Lucas S."/>
            <person name="Cheng J.F."/>
            <person name="Han C."/>
            <person name="Tapia R."/>
            <person name="Goodwin L.A."/>
            <person name="Pitluck S."/>
            <person name="Ivanova N."/>
            <person name="Land M."/>
            <person name="Hauser L."/>
            <person name="Larimer F."/>
            <person name="Rohde M."/>
            <person name="Goker M."/>
            <person name="Detter J.C."/>
            <person name="Kyrpides N.C."/>
            <person name="Woyke T."/>
            <person name="Schaap P.J."/>
            <person name="Plugge C.M."/>
            <person name="Muyzer G."/>
            <person name="Kuever J."/>
            <person name="Pereira I.A."/>
            <person name="Parshina S.N."/>
            <person name="Bernier-Latmani R."/>
            <person name="Stams A.J."/>
            <person name="Klenk H.P."/>
        </authorList>
    </citation>
    <scope>NUCLEOTIDE SEQUENCE [LARGE SCALE GENOMIC DNA]</scope>
    <source>
        <strain evidence="2">ATCC 23193 / DSM 2154 / NCIB 8452 / DL</strain>
    </source>
</reference>
<organism evidence="1 2">
    <name type="scientific">Desulforamulus ruminis (strain ATCC 23193 / DSM 2154 / NCIMB 8452 / DL)</name>
    <name type="common">Desulfotomaculum ruminis</name>
    <dbReference type="NCBI Taxonomy" id="696281"/>
    <lineage>
        <taxon>Bacteria</taxon>
        <taxon>Bacillati</taxon>
        <taxon>Bacillota</taxon>
        <taxon>Clostridia</taxon>
        <taxon>Eubacteriales</taxon>
        <taxon>Peptococcaceae</taxon>
        <taxon>Desulforamulus</taxon>
    </lineage>
</organism>
<evidence type="ECO:0000313" key="1">
    <source>
        <dbReference type="EMBL" id="AEG61251.1"/>
    </source>
</evidence>
<keyword evidence="2" id="KW-1185">Reference proteome</keyword>
<gene>
    <name evidence="1" type="ordered locus">Desru_3040</name>
</gene>
<evidence type="ECO:0000313" key="2">
    <source>
        <dbReference type="Proteomes" id="UP000009234"/>
    </source>
</evidence>
<sequence length="52" mass="6260">MTQVYIYQDRVYFLCQVKDLCKLIREYAGQYHTVQEFIQLHCLNPGVLHEPD</sequence>
<dbReference type="Proteomes" id="UP000009234">
    <property type="component" value="Chromosome"/>
</dbReference>
<proteinExistence type="predicted"/>
<protein>
    <submittedName>
        <fullName evidence="1">Uncharacterized protein</fullName>
    </submittedName>
</protein>
<dbReference type="EMBL" id="CP002780">
    <property type="protein sequence ID" value="AEG61251.1"/>
    <property type="molecule type" value="Genomic_DNA"/>
</dbReference>